<feature type="binding site" evidence="19">
    <location>
        <position position="284"/>
    </location>
    <ligand>
        <name>Zn(2+)</name>
        <dbReference type="ChEBI" id="CHEBI:29105"/>
    </ligand>
</feature>
<dbReference type="FunFam" id="3.40.50.1970:FF:000007">
    <property type="entry name" value="Pentafunctional AROM polypeptide"/>
    <property type="match status" value="1"/>
</dbReference>
<feature type="binding site" evidence="19">
    <location>
        <position position="161"/>
    </location>
    <ligand>
        <name>NAD(+)</name>
        <dbReference type="ChEBI" id="CHEBI:57540"/>
    </ligand>
</feature>
<keyword evidence="11 19" id="KW-0028">Amino-acid biosynthesis</keyword>
<evidence type="ECO:0000256" key="19">
    <source>
        <dbReference type="HAMAP-Rule" id="MF_00110"/>
    </source>
</evidence>
<evidence type="ECO:0000256" key="18">
    <source>
        <dbReference type="ARBA" id="ARBA00023285"/>
    </source>
</evidence>
<gene>
    <name evidence="19 22" type="primary">aroB</name>
    <name evidence="22" type="ORF">V202x_15540</name>
</gene>
<evidence type="ECO:0000256" key="14">
    <source>
        <dbReference type="ARBA" id="ARBA00022833"/>
    </source>
</evidence>
<evidence type="ECO:0000256" key="15">
    <source>
        <dbReference type="ARBA" id="ARBA00023027"/>
    </source>
</evidence>
<dbReference type="EMBL" id="CP037422">
    <property type="protein sequence ID" value="QDU08189.1"/>
    <property type="molecule type" value="Genomic_DNA"/>
</dbReference>
<dbReference type="GO" id="GO:0005737">
    <property type="term" value="C:cytoplasm"/>
    <property type="evidence" value="ECO:0007669"/>
    <property type="project" value="UniProtKB-SubCell"/>
</dbReference>
<comment type="caution">
    <text evidence="19">Lacks conserved residue(s) required for the propagation of feature annotation.</text>
</comment>
<dbReference type="InterPro" id="IPR030960">
    <property type="entry name" value="DHQS/DOIS_N"/>
</dbReference>
<keyword evidence="13 19" id="KW-0547">Nucleotide-binding</keyword>
<feature type="binding site" evidence="19">
    <location>
        <position position="203"/>
    </location>
    <ligand>
        <name>Zn(2+)</name>
        <dbReference type="ChEBI" id="CHEBI:29105"/>
    </ligand>
</feature>
<comment type="subcellular location">
    <subcellularLocation>
        <location evidence="5 19">Cytoplasm</location>
    </subcellularLocation>
</comment>
<protein>
    <recommendedName>
        <fullName evidence="9 19">3-dehydroquinate synthase</fullName>
        <shortName evidence="19">DHQS</shortName>
        <ecNumber evidence="8 19">4.2.3.4</ecNumber>
    </recommendedName>
</protein>
<dbReference type="NCBIfam" id="TIGR01357">
    <property type="entry name" value="aroB"/>
    <property type="match status" value="1"/>
</dbReference>
<comment type="pathway">
    <text evidence="6 19">Metabolic intermediate biosynthesis; chorismate biosynthesis; chorismate from D-erythrose 4-phosphate and phosphoenolpyruvate: step 2/7.</text>
</comment>
<dbReference type="AlphaFoldDB" id="A0A517WSF7"/>
<accession>A0A517WSF7</accession>
<dbReference type="GO" id="GO:0009423">
    <property type="term" value="P:chorismate biosynthetic process"/>
    <property type="evidence" value="ECO:0007669"/>
    <property type="project" value="UniProtKB-UniRule"/>
</dbReference>
<keyword evidence="14 19" id="KW-0862">Zinc</keyword>
<dbReference type="SUPFAM" id="SSF56796">
    <property type="entry name" value="Dehydroquinate synthase-like"/>
    <property type="match status" value="1"/>
</dbReference>
<evidence type="ECO:0000256" key="10">
    <source>
        <dbReference type="ARBA" id="ARBA00022490"/>
    </source>
</evidence>
<sequence>MPDNSDCIDVNVALGPRSYHISVVSDRFDQFAETLESWLNHNPAFRNTVAEGNKSALIITDENLATLHASKVEKSLKTRGWKWETAVIEPGEKSKSLAVISDLYDRLVAMKADRQTIVIAVGGGVIGDAAGFVAATYVRGLPFVQVPTSLLAHVDSSVGGKVGVNHPQAKNLIGAFYQPLGVFIDTSTLETLPDRDYRSGLAEVVKYGVILDARFFQYLEQNIDGLNQRSAEVLRKVIARSCELKAEVVEQDEHERTGLRAILNYGHTFAHAFEALCGYGELMHGEAVSIGMIYASYLAEKLNLISHQETERQVHLLQALGLPTLLPEGTQLSNDDIIDRMKLDKKTVGGQLRFVLPTCLGRVEVFKEIPEAQVREVLDELKRSVSSDDFQI</sequence>
<comment type="cofactor">
    <cofactor evidence="19">
        <name>Co(2+)</name>
        <dbReference type="ChEBI" id="CHEBI:48828"/>
    </cofactor>
    <cofactor evidence="19">
        <name>Zn(2+)</name>
        <dbReference type="ChEBI" id="CHEBI:29105"/>
    </cofactor>
    <text evidence="19">Binds 1 divalent metal cation per subunit. Can use either Co(2+) or Zn(2+).</text>
</comment>
<name>A0A517WSF7_9PLAN</name>
<keyword evidence="17 19" id="KW-0456">Lyase</keyword>
<evidence type="ECO:0000313" key="23">
    <source>
        <dbReference type="Proteomes" id="UP000318384"/>
    </source>
</evidence>
<dbReference type="InterPro" id="IPR016037">
    <property type="entry name" value="DHQ_synth_AroB"/>
</dbReference>
<evidence type="ECO:0000259" key="20">
    <source>
        <dbReference type="Pfam" id="PF01761"/>
    </source>
</evidence>
<dbReference type="GO" id="GO:0046872">
    <property type="term" value="F:metal ion binding"/>
    <property type="evidence" value="ECO:0007669"/>
    <property type="project" value="UniProtKB-KW"/>
</dbReference>
<dbReference type="Pfam" id="PF24621">
    <property type="entry name" value="DHQS_C"/>
    <property type="match status" value="1"/>
</dbReference>
<dbReference type="PANTHER" id="PTHR43622:SF7">
    <property type="entry name" value="3-DEHYDROQUINATE SYNTHASE, CHLOROPLASTIC"/>
    <property type="match status" value="1"/>
</dbReference>
<evidence type="ECO:0000256" key="16">
    <source>
        <dbReference type="ARBA" id="ARBA00023141"/>
    </source>
</evidence>
<dbReference type="InterPro" id="IPR030963">
    <property type="entry name" value="DHQ_synth_fam"/>
</dbReference>
<dbReference type="HAMAP" id="MF_00110">
    <property type="entry name" value="DHQ_synthase"/>
    <property type="match status" value="1"/>
</dbReference>
<feature type="domain" description="3-dehydroquinate synthase C-terminal" evidence="21">
    <location>
        <begin position="200"/>
        <end position="347"/>
    </location>
</feature>
<feature type="domain" description="3-dehydroquinate synthase N-terminal" evidence="20">
    <location>
        <begin position="86"/>
        <end position="198"/>
    </location>
</feature>
<feature type="binding site" evidence="19">
    <location>
        <begin position="188"/>
        <end position="191"/>
    </location>
    <ligand>
        <name>NAD(+)</name>
        <dbReference type="ChEBI" id="CHEBI:57540"/>
    </ligand>
</feature>
<keyword evidence="12 19" id="KW-0479">Metal-binding</keyword>
<comment type="cofactor">
    <cofactor evidence="3">
        <name>Zn(2+)</name>
        <dbReference type="ChEBI" id="CHEBI:29105"/>
    </cofactor>
</comment>
<evidence type="ECO:0000259" key="21">
    <source>
        <dbReference type="Pfam" id="PF24621"/>
    </source>
</evidence>
<keyword evidence="15 19" id="KW-0520">NAD</keyword>
<evidence type="ECO:0000256" key="11">
    <source>
        <dbReference type="ARBA" id="ARBA00022605"/>
    </source>
</evidence>
<dbReference type="PIRSF" id="PIRSF001455">
    <property type="entry name" value="DHQ_synth"/>
    <property type="match status" value="1"/>
</dbReference>
<dbReference type="InterPro" id="IPR056179">
    <property type="entry name" value="DHQS_C"/>
</dbReference>
<feature type="binding site" evidence="19">
    <location>
        <position position="170"/>
    </location>
    <ligand>
        <name>NAD(+)</name>
        <dbReference type="ChEBI" id="CHEBI:57540"/>
    </ligand>
</feature>
<dbReference type="RefSeq" id="WP_232098902.1">
    <property type="nucleotide sequence ID" value="NZ_CP037422.1"/>
</dbReference>
<evidence type="ECO:0000256" key="4">
    <source>
        <dbReference type="ARBA" id="ARBA00003485"/>
    </source>
</evidence>
<dbReference type="CDD" id="cd08195">
    <property type="entry name" value="DHQS"/>
    <property type="match status" value="1"/>
</dbReference>
<evidence type="ECO:0000256" key="5">
    <source>
        <dbReference type="ARBA" id="ARBA00004496"/>
    </source>
</evidence>
<evidence type="ECO:0000256" key="9">
    <source>
        <dbReference type="ARBA" id="ARBA00017684"/>
    </source>
</evidence>
<evidence type="ECO:0000256" key="6">
    <source>
        <dbReference type="ARBA" id="ARBA00004661"/>
    </source>
</evidence>
<dbReference type="Gene3D" id="1.20.1090.10">
    <property type="entry name" value="Dehydroquinate synthase-like - alpha domain"/>
    <property type="match status" value="1"/>
</dbReference>
<dbReference type="Proteomes" id="UP000318384">
    <property type="component" value="Chromosome"/>
</dbReference>
<evidence type="ECO:0000256" key="1">
    <source>
        <dbReference type="ARBA" id="ARBA00001393"/>
    </source>
</evidence>
<evidence type="ECO:0000313" key="22">
    <source>
        <dbReference type="EMBL" id="QDU08189.1"/>
    </source>
</evidence>
<feature type="binding site" evidence="19">
    <location>
        <position position="267"/>
    </location>
    <ligand>
        <name>Zn(2+)</name>
        <dbReference type="ChEBI" id="CHEBI:29105"/>
    </ligand>
</feature>
<comment type="catalytic activity">
    <reaction evidence="1 19">
        <text>7-phospho-2-dehydro-3-deoxy-D-arabino-heptonate = 3-dehydroquinate + phosphate</text>
        <dbReference type="Rhea" id="RHEA:21968"/>
        <dbReference type="ChEBI" id="CHEBI:32364"/>
        <dbReference type="ChEBI" id="CHEBI:43474"/>
        <dbReference type="ChEBI" id="CHEBI:58394"/>
        <dbReference type="EC" id="4.2.3.4"/>
    </reaction>
</comment>
<dbReference type="UniPathway" id="UPA00053">
    <property type="reaction ID" value="UER00085"/>
</dbReference>
<keyword evidence="10 19" id="KW-0963">Cytoplasm</keyword>
<dbReference type="PANTHER" id="PTHR43622">
    <property type="entry name" value="3-DEHYDROQUINATE SYNTHASE"/>
    <property type="match status" value="1"/>
</dbReference>
<dbReference type="GO" id="GO:0000166">
    <property type="term" value="F:nucleotide binding"/>
    <property type="evidence" value="ECO:0007669"/>
    <property type="project" value="UniProtKB-KW"/>
</dbReference>
<keyword evidence="16 19" id="KW-0057">Aromatic amino acid biosynthesis</keyword>
<feature type="binding site" evidence="19">
    <location>
        <begin position="148"/>
        <end position="149"/>
    </location>
    <ligand>
        <name>NAD(+)</name>
        <dbReference type="ChEBI" id="CHEBI:57540"/>
    </ligand>
</feature>
<comment type="function">
    <text evidence="4 19">Catalyzes the conversion of 3-deoxy-D-arabino-heptulosonate 7-phosphate (DAHP) to dehydroquinate (DHQ).</text>
</comment>
<dbReference type="GO" id="GO:0008652">
    <property type="term" value="P:amino acid biosynthetic process"/>
    <property type="evidence" value="ECO:0007669"/>
    <property type="project" value="UniProtKB-KW"/>
</dbReference>
<evidence type="ECO:0000256" key="7">
    <source>
        <dbReference type="ARBA" id="ARBA00005412"/>
    </source>
</evidence>
<keyword evidence="23" id="KW-1185">Reference proteome</keyword>
<reference evidence="22 23" key="1">
    <citation type="submission" date="2019-03" db="EMBL/GenBank/DDBJ databases">
        <title>Deep-cultivation of Planctomycetes and their phenomic and genomic characterization uncovers novel biology.</title>
        <authorList>
            <person name="Wiegand S."/>
            <person name="Jogler M."/>
            <person name="Boedeker C."/>
            <person name="Pinto D."/>
            <person name="Vollmers J."/>
            <person name="Rivas-Marin E."/>
            <person name="Kohn T."/>
            <person name="Peeters S.H."/>
            <person name="Heuer A."/>
            <person name="Rast P."/>
            <person name="Oberbeckmann S."/>
            <person name="Bunk B."/>
            <person name="Jeske O."/>
            <person name="Meyerdierks A."/>
            <person name="Storesund J.E."/>
            <person name="Kallscheuer N."/>
            <person name="Luecker S."/>
            <person name="Lage O.M."/>
            <person name="Pohl T."/>
            <person name="Merkel B.J."/>
            <person name="Hornburger P."/>
            <person name="Mueller R.-W."/>
            <person name="Bruemmer F."/>
            <person name="Labrenz M."/>
            <person name="Spormann A.M."/>
            <person name="Op den Camp H."/>
            <person name="Overmann J."/>
            <person name="Amann R."/>
            <person name="Jetten M.S.M."/>
            <person name="Mascher T."/>
            <person name="Medema M.H."/>
            <person name="Devos D.P."/>
            <person name="Kaster A.-K."/>
            <person name="Ovreas L."/>
            <person name="Rohde M."/>
            <person name="Galperin M.Y."/>
            <person name="Jogler C."/>
        </authorList>
    </citation>
    <scope>NUCLEOTIDE SEQUENCE [LARGE SCALE GENOMIC DNA]</scope>
    <source>
        <strain evidence="22 23">V202</strain>
    </source>
</reference>
<evidence type="ECO:0000256" key="12">
    <source>
        <dbReference type="ARBA" id="ARBA00022723"/>
    </source>
</evidence>
<dbReference type="GO" id="GO:0009073">
    <property type="term" value="P:aromatic amino acid family biosynthetic process"/>
    <property type="evidence" value="ECO:0007669"/>
    <property type="project" value="UniProtKB-KW"/>
</dbReference>
<dbReference type="EC" id="4.2.3.4" evidence="8 19"/>
<dbReference type="Gene3D" id="3.40.50.1970">
    <property type="match status" value="1"/>
</dbReference>
<proteinExistence type="inferred from homology"/>
<evidence type="ECO:0000256" key="17">
    <source>
        <dbReference type="ARBA" id="ARBA00023239"/>
    </source>
</evidence>
<comment type="similarity">
    <text evidence="7 19">Belongs to the sugar phosphate cyclases superfamily. Dehydroquinate synthase family.</text>
</comment>
<keyword evidence="18 19" id="KW-0170">Cobalt</keyword>
<organism evidence="22 23">
    <name type="scientific">Gimesia aquarii</name>
    <dbReference type="NCBI Taxonomy" id="2527964"/>
    <lineage>
        <taxon>Bacteria</taxon>
        <taxon>Pseudomonadati</taxon>
        <taxon>Planctomycetota</taxon>
        <taxon>Planctomycetia</taxon>
        <taxon>Planctomycetales</taxon>
        <taxon>Planctomycetaceae</taxon>
        <taxon>Gimesia</taxon>
    </lineage>
</organism>
<dbReference type="Pfam" id="PF01761">
    <property type="entry name" value="DHQ_synthase"/>
    <property type="match status" value="1"/>
</dbReference>
<evidence type="ECO:0000256" key="3">
    <source>
        <dbReference type="ARBA" id="ARBA00001947"/>
    </source>
</evidence>
<dbReference type="InterPro" id="IPR050071">
    <property type="entry name" value="Dehydroquinate_synthase"/>
</dbReference>
<evidence type="ECO:0000256" key="8">
    <source>
        <dbReference type="ARBA" id="ARBA00013031"/>
    </source>
</evidence>
<comment type="cofactor">
    <cofactor evidence="2 19">
        <name>NAD(+)</name>
        <dbReference type="ChEBI" id="CHEBI:57540"/>
    </cofactor>
</comment>
<evidence type="ECO:0000256" key="2">
    <source>
        <dbReference type="ARBA" id="ARBA00001911"/>
    </source>
</evidence>
<dbReference type="GO" id="GO:0003856">
    <property type="term" value="F:3-dehydroquinate synthase activity"/>
    <property type="evidence" value="ECO:0007669"/>
    <property type="project" value="UniProtKB-UniRule"/>
</dbReference>
<feature type="binding site" evidence="19">
    <location>
        <begin position="124"/>
        <end position="128"/>
    </location>
    <ligand>
        <name>NAD(+)</name>
        <dbReference type="ChEBI" id="CHEBI:57540"/>
    </ligand>
</feature>
<evidence type="ECO:0000256" key="13">
    <source>
        <dbReference type="ARBA" id="ARBA00022741"/>
    </source>
</evidence>